<protein>
    <recommendedName>
        <fullName evidence="1">site-specific DNA-methyltransferase (adenine-specific)</fullName>
        <ecNumber evidence="1">2.1.1.72</ecNumber>
    </recommendedName>
</protein>
<dbReference type="Gene3D" id="3.40.50.150">
    <property type="entry name" value="Vaccinia Virus protein VP39"/>
    <property type="match status" value="1"/>
</dbReference>
<dbReference type="EC" id="2.1.1.72" evidence="1"/>
<comment type="caution">
    <text evidence="7">The sequence shown here is derived from an EMBL/GenBank/DDBJ whole genome shotgun (WGS) entry which is preliminary data.</text>
</comment>
<evidence type="ECO:0000256" key="4">
    <source>
        <dbReference type="ARBA" id="ARBA00022691"/>
    </source>
</evidence>
<evidence type="ECO:0000256" key="2">
    <source>
        <dbReference type="ARBA" id="ARBA00022603"/>
    </source>
</evidence>
<dbReference type="PRINTS" id="PR00507">
    <property type="entry name" value="N12N6MTFRASE"/>
</dbReference>
<evidence type="ECO:0000313" key="8">
    <source>
        <dbReference type="Proteomes" id="UP001139461"/>
    </source>
</evidence>
<dbReference type="GO" id="GO:0003676">
    <property type="term" value="F:nucleic acid binding"/>
    <property type="evidence" value="ECO:0007669"/>
    <property type="project" value="InterPro"/>
</dbReference>
<dbReference type="InterPro" id="IPR029063">
    <property type="entry name" value="SAM-dependent_MTases_sf"/>
</dbReference>
<evidence type="ECO:0000256" key="3">
    <source>
        <dbReference type="ARBA" id="ARBA00022679"/>
    </source>
</evidence>
<organism evidence="7 8">
    <name type="scientific">Aequorivita vitellina</name>
    <dbReference type="NCBI Taxonomy" id="2874475"/>
    <lineage>
        <taxon>Bacteria</taxon>
        <taxon>Pseudomonadati</taxon>
        <taxon>Bacteroidota</taxon>
        <taxon>Flavobacteriia</taxon>
        <taxon>Flavobacteriales</taxon>
        <taxon>Flavobacteriaceae</taxon>
        <taxon>Aequorivita</taxon>
    </lineage>
</organism>
<dbReference type="GO" id="GO:0006304">
    <property type="term" value="P:DNA modification"/>
    <property type="evidence" value="ECO:0007669"/>
    <property type="project" value="InterPro"/>
</dbReference>
<dbReference type="PANTHER" id="PTHR33841">
    <property type="entry name" value="DNA METHYLTRANSFERASE YEEA-RELATED"/>
    <property type="match status" value="1"/>
</dbReference>
<gene>
    <name evidence="7" type="ORF">K8089_13780</name>
</gene>
<comment type="catalytic activity">
    <reaction evidence="5">
        <text>a 2'-deoxyadenosine in DNA + S-adenosyl-L-methionine = an N(6)-methyl-2'-deoxyadenosine in DNA + S-adenosyl-L-homocysteine + H(+)</text>
        <dbReference type="Rhea" id="RHEA:15197"/>
        <dbReference type="Rhea" id="RHEA-COMP:12418"/>
        <dbReference type="Rhea" id="RHEA-COMP:12419"/>
        <dbReference type="ChEBI" id="CHEBI:15378"/>
        <dbReference type="ChEBI" id="CHEBI:57856"/>
        <dbReference type="ChEBI" id="CHEBI:59789"/>
        <dbReference type="ChEBI" id="CHEBI:90615"/>
        <dbReference type="ChEBI" id="CHEBI:90616"/>
        <dbReference type="EC" id="2.1.1.72"/>
    </reaction>
</comment>
<dbReference type="RefSeq" id="WP_237603878.1">
    <property type="nucleotide sequence ID" value="NZ_JAIRBA010000032.1"/>
</dbReference>
<accession>A0A9X1U2P5</accession>
<reference evidence="7" key="1">
    <citation type="submission" date="2021-09" db="EMBL/GenBank/DDBJ databases">
        <title>Genome of Aequorivita sp. strain F47161.</title>
        <authorList>
            <person name="Wang Y."/>
        </authorList>
    </citation>
    <scope>NUCLEOTIDE SEQUENCE</scope>
    <source>
        <strain evidence="7">F47161</strain>
    </source>
</reference>
<dbReference type="AlphaFoldDB" id="A0A9X1U2P5"/>
<dbReference type="GO" id="GO:0032259">
    <property type="term" value="P:methylation"/>
    <property type="evidence" value="ECO:0007669"/>
    <property type="project" value="UniProtKB-KW"/>
</dbReference>
<evidence type="ECO:0000259" key="6">
    <source>
        <dbReference type="Pfam" id="PF07669"/>
    </source>
</evidence>
<dbReference type="InterPro" id="IPR011639">
    <property type="entry name" value="MethylTrfase_TaqI-like_dom"/>
</dbReference>
<keyword evidence="3" id="KW-0808">Transferase</keyword>
<proteinExistence type="predicted"/>
<dbReference type="PANTHER" id="PTHR33841:SF4">
    <property type="entry name" value="RESTRICTION MODIFICATION SYSTEM DNA SPECIFICITY DOMAIN"/>
    <property type="match status" value="1"/>
</dbReference>
<keyword evidence="4" id="KW-0949">S-adenosyl-L-methionine</keyword>
<dbReference type="Proteomes" id="UP001139461">
    <property type="component" value="Unassembled WGS sequence"/>
</dbReference>
<name>A0A9X1U2P5_9FLAO</name>
<dbReference type="GO" id="GO:0009007">
    <property type="term" value="F:site-specific DNA-methyltransferase (adenine-specific) activity"/>
    <property type="evidence" value="ECO:0007669"/>
    <property type="project" value="UniProtKB-EC"/>
</dbReference>
<keyword evidence="8" id="KW-1185">Reference proteome</keyword>
<dbReference type="EMBL" id="JAIRBA010000032">
    <property type="protein sequence ID" value="MCG2420095.1"/>
    <property type="molecule type" value="Genomic_DNA"/>
</dbReference>
<dbReference type="SUPFAM" id="SSF53335">
    <property type="entry name" value="S-adenosyl-L-methionine-dependent methyltransferases"/>
    <property type="match status" value="1"/>
</dbReference>
<evidence type="ECO:0000256" key="1">
    <source>
        <dbReference type="ARBA" id="ARBA00011900"/>
    </source>
</evidence>
<keyword evidence="2 7" id="KW-0489">Methyltransferase</keyword>
<dbReference type="InterPro" id="IPR050953">
    <property type="entry name" value="N4_N6_ade-DNA_methylase"/>
</dbReference>
<sequence>MKIDIDKIITKFKDNSLSSQNEEDVRINTNIFLDSISDFYGLNKTFTSEVSSLQGGRADSIYSDVIFEFKKPKKFKSQVGEDEAIYGRDEKDRGLYSYLVNFSLDELGKGDDEYFEQILLSKVGVAFDGKTFIFFRYKKGSELIDLLVNKKTKKFPKHIQNKRELTYEIEKITDFDLGVKKLLLFIRSTKRKRLSSENLLQSFSSSSDISKNSILYLYELLNNNKDSNTRIDTLFQEWNRIFGDIYGKEETDFTKYKDDLIKMYSLPKNMEIRHTLFVLQTYYSIVIKLLVHNLLESLTNPTGKAKQPKYKNELTSLFSGNHYTNYYIDNFFEIHFFEWFALAEDLEMDFINDIITELDTFETTASVIKPEVVGDVLKKIYSDLIPRGLRHLLGEYYTPDWLVDFTIEKSKYDCELNTSILDPTCGSGAFLTHLVKQFSEKHKGQVNQTDLIDNITKNIVGFDINPIAVISAKANYILALGDITQLEKEITIPVYMCDSILVPTVHAKQKEKKHSIDINTVVGEFEIPVFNTREENDYFLKTTSSCILKDYTSFDEFHKLLVSENKINLNSEQIEYAKVFYDKLYNLHLSGKNGFWPIILKNSFAPLFSQSKFDVIIGNPPWITWKAMSDTYRKATLDIWLSYGIFEKSAYDKITSHDDFAMAVTYVCIDHYLKDNGLTSFVLPQTFVKSLKGGEGFRKFNISRDGLNIPFSIIEVYDMLKVNPFKGEASNRTSVYVFEKNKKMTYPMENYFECYNISSDKVAFEDSYSTVKRKMGFEKLSAQPINDNLRSPWLTIKNSLFVKLGKYLGKSPYKGRKGIEPCGAKGIYLVDIKKTVGENIHIENLIERSRLQKAKDLGVFPGVVEKDLIYPMAGGRNIDKWGLNSYLYIVVPHNSTGKSKYRGIDDKVLKVKYKKTYDWLFYFKDLLLETRIRSGKFFDKDQFPWYRLDNVGDYTYMPYKVLWREQSKEMTATVVSSVDDEYLGNKLVLSDSKVLYVSFETEKEAHYLCGILNSRVIGEIIEAYTIDIQKGVDIVKNINIPEFDEFNKDHIKMSELSKEAHKFYIAKDKKNIDSTEVKIEKLTPKIFGTE</sequence>
<evidence type="ECO:0000256" key="5">
    <source>
        <dbReference type="ARBA" id="ARBA00047942"/>
    </source>
</evidence>
<dbReference type="InterPro" id="IPR002052">
    <property type="entry name" value="DNA_methylase_N6_adenine_CS"/>
</dbReference>
<dbReference type="PROSITE" id="PS00092">
    <property type="entry name" value="N6_MTASE"/>
    <property type="match status" value="1"/>
</dbReference>
<evidence type="ECO:0000313" key="7">
    <source>
        <dbReference type="EMBL" id="MCG2420095.1"/>
    </source>
</evidence>
<feature type="domain" description="Type II methyltransferase M.TaqI-like" evidence="6">
    <location>
        <begin position="457"/>
        <end position="700"/>
    </location>
</feature>
<dbReference type="Pfam" id="PF07669">
    <property type="entry name" value="Eco57I"/>
    <property type="match status" value="1"/>
</dbReference>